<dbReference type="PROSITE" id="PS50231">
    <property type="entry name" value="RICIN_B_LECTIN"/>
    <property type="match status" value="1"/>
</dbReference>
<dbReference type="Gene3D" id="2.80.10.50">
    <property type="match status" value="1"/>
</dbReference>
<keyword evidence="4" id="KW-1185">Reference proteome</keyword>
<dbReference type="Pfam" id="PF21231">
    <property type="entry name" value="GH141_M"/>
    <property type="match status" value="1"/>
</dbReference>
<proteinExistence type="predicted"/>
<gene>
    <name evidence="3" type="ORF">OG929_00440</name>
</gene>
<dbReference type="Gene3D" id="2.60.120.260">
    <property type="entry name" value="Galactose-binding domain-like"/>
    <property type="match status" value="1"/>
</dbReference>
<dbReference type="InterPro" id="IPR048482">
    <property type="entry name" value="GH141_ins"/>
</dbReference>
<name>A0ABZ1WM50_9ACTN</name>
<dbReference type="SMART" id="SM00710">
    <property type="entry name" value="PbH1"/>
    <property type="match status" value="5"/>
</dbReference>
<feature type="region of interest" description="Disordered" evidence="1">
    <location>
        <begin position="50"/>
        <end position="86"/>
    </location>
</feature>
<dbReference type="EMBL" id="CP109011">
    <property type="protein sequence ID" value="WUT40829.1"/>
    <property type="molecule type" value="Genomic_DNA"/>
</dbReference>
<feature type="compositionally biased region" description="Polar residues" evidence="1">
    <location>
        <begin position="76"/>
        <end position="86"/>
    </location>
</feature>
<dbReference type="PANTHER" id="PTHR36453">
    <property type="entry name" value="SECRETED PROTEIN-RELATED"/>
    <property type="match status" value="1"/>
</dbReference>
<dbReference type="SUPFAM" id="SSF50370">
    <property type="entry name" value="Ricin B-like lectins"/>
    <property type="match status" value="1"/>
</dbReference>
<dbReference type="Proteomes" id="UP001432168">
    <property type="component" value="Chromosome"/>
</dbReference>
<evidence type="ECO:0000256" key="1">
    <source>
        <dbReference type="SAM" id="MobiDB-lite"/>
    </source>
</evidence>
<dbReference type="Gene3D" id="2.160.20.10">
    <property type="entry name" value="Single-stranded right-handed beta-helix, Pectin lyase-like"/>
    <property type="match status" value="2"/>
</dbReference>
<dbReference type="InterPro" id="IPR006626">
    <property type="entry name" value="PbH1"/>
</dbReference>
<feature type="compositionally biased region" description="Basic and acidic residues" evidence="1">
    <location>
        <begin position="64"/>
        <end position="75"/>
    </location>
</feature>
<sequence>MFGSIRAVADLADGWNRWATTVDELLTDCAEHGIHALLAGTAAAFYRGWSVQDPRQPPPTPPEPPHDHSPDRPSRQEGQTLKPVTSTIRKSSAVLATALSAALLTSVTTPAPASAATQATYYVAPDGNDASAGTIGAPFKTLQHARDVVRTVNSDMTGDINVFLRGGNYPVSSTITFTPADSGTNGHHVVYAAYQNEKPLLNGGVQVTGWTQHSGNIWKASLNRDNKLRALYVNGKRAQMASKTINSAGCYGTYSITAGQAPWAWESGSQCDGAKYSLSDLPAVASGQDDVEIKSATTWTTAIVGARQITTSSDGANRVALFQQPGASIAQGPPNGRFDANGTHTFMNAYEFLDQPGEFYFDKAKHTLYYYKSASEDMASAQVFAPNNVSTLVKVAGTSTTDHARDITFSGLTVEHSDWNLVNVAGSVFRQGQQGNASSTVYARKNFHAYTYRNVDLPPGIIQIENADGIVLLRNTVQHTGADGINMVNDVTDTQLTGNYVNDIAGSAVTVGHPQHVYIGDYTSTNHEKYPVNVEGICKNISITDNYLYDNAVLFQGSSPVSAYFVDSLSVQHNRIEKSPWAGITLGWGWWNFDGSANSIQPGVPTTTAKNNTISHNQIVDTMQVLGDSAPVYTLGSQPGTEISDNYIQGVPAGHKYGMHPDEGSAYLNEHDNLLDVDPGLAYTINSGTWGRQHDLSITDTYGTVNKMSNKNVPNSTIQDVHAYPDKVWPSQAYDIAVNSGLESAYKDIVPRGNLGLQDYVLPASTFTGKGVSSIPVRALGDATRTLWLAPSGTTTFAVGPTMTKAAGTATTIAVPPKPGDYRLYVVDAQGNASPASKSLVRQRYAFVDDKDSGLTYSSGWSNWNDSRDFDGSEKYTTRAGDNVQYSFTGSGVRYLSMKQPNMGKVDVYVDGTLAQAGIDAYASTVTKQVPLFEKTDLAAGPHTIKVVCAGTKNAASSNTVCALDAFASIPFPATSVLHKFLNRKSGKAIDVSGGSTAAGANVLQWNDTGAQNQRWLWVAVGGSYEIVNENSGQLLDVTDGSTSDGATAIQQPDDNGASQHWTLVAAGNGYYKIKNANSGKLLAVSGSSTAAGAQLVQTTDTNADSQLWQAVSVD</sequence>
<dbReference type="SUPFAM" id="SSF51126">
    <property type="entry name" value="Pectin lyase-like"/>
    <property type="match status" value="1"/>
</dbReference>
<evidence type="ECO:0000313" key="3">
    <source>
        <dbReference type="EMBL" id="WUT40829.1"/>
    </source>
</evidence>
<reference evidence="3" key="1">
    <citation type="submission" date="2022-10" db="EMBL/GenBank/DDBJ databases">
        <title>The complete genomes of actinobacterial strains from the NBC collection.</title>
        <authorList>
            <person name="Joergensen T.S."/>
            <person name="Alvarez Arevalo M."/>
            <person name="Sterndorff E.B."/>
            <person name="Faurdal D."/>
            <person name="Vuksanovic O."/>
            <person name="Mourched A.-S."/>
            <person name="Charusanti P."/>
            <person name="Shaw S."/>
            <person name="Blin K."/>
            <person name="Weber T."/>
        </authorList>
    </citation>
    <scope>NUCLEOTIDE SEQUENCE</scope>
    <source>
        <strain evidence="3">NBC_00686</strain>
    </source>
</reference>
<dbReference type="InterPro" id="IPR011050">
    <property type="entry name" value="Pectin_lyase_fold/virulence"/>
</dbReference>
<dbReference type="PANTHER" id="PTHR36453:SF1">
    <property type="entry name" value="RIGHT HANDED BETA HELIX DOMAIN-CONTAINING PROTEIN"/>
    <property type="match status" value="1"/>
</dbReference>
<dbReference type="RefSeq" id="WP_329256885.1">
    <property type="nucleotide sequence ID" value="NZ_CP109011.1"/>
</dbReference>
<feature type="domain" description="Ricin B lectin" evidence="2">
    <location>
        <begin position="975"/>
        <end position="1112"/>
    </location>
</feature>
<evidence type="ECO:0000259" key="2">
    <source>
        <dbReference type="SMART" id="SM00458"/>
    </source>
</evidence>
<dbReference type="SMART" id="SM00458">
    <property type="entry name" value="RICIN"/>
    <property type="match status" value="1"/>
</dbReference>
<organism evidence="3 4">
    <name type="scientific">Streptomyces pseudovenezuelae</name>
    <dbReference type="NCBI Taxonomy" id="67350"/>
    <lineage>
        <taxon>Bacteria</taxon>
        <taxon>Bacillati</taxon>
        <taxon>Actinomycetota</taxon>
        <taxon>Actinomycetes</taxon>
        <taxon>Kitasatosporales</taxon>
        <taxon>Streptomycetaceae</taxon>
        <taxon>Streptomyces</taxon>
        <taxon>Streptomyces aurantiacus group</taxon>
    </lineage>
</organism>
<dbReference type="InterPro" id="IPR035992">
    <property type="entry name" value="Ricin_B-like_lectins"/>
</dbReference>
<dbReference type="InterPro" id="IPR000772">
    <property type="entry name" value="Ricin_B_lectin"/>
</dbReference>
<dbReference type="InterPro" id="IPR012334">
    <property type="entry name" value="Pectin_lyas_fold"/>
</dbReference>
<dbReference type="Pfam" id="PF14200">
    <property type="entry name" value="RicinB_lectin_2"/>
    <property type="match status" value="2"/>
</dbReference>
<protein>
    <submittedName>
        <fullName evidence="3">RICIN domain-containing protein</fullName>
    </submittedName>
</protein>
<evidence type="ECO:0000313" key="4">
    <source>
        <dbReference type="Proteomes" id="UP001432168"/>
    </source>
</evidence>
<accession>A0ABZ1WM50</accession>